<proteinExistence type="predicted"/>
<sequence>MNASKLHHYVPQFHLRRFADEGGRLWAWDKQTDRVFPTSPGGIAAETQFYRLTQYEVDGHDPLTMEKQLSDMEGEVSLITDQWLGWLPDMAPLDKLPIPRISRWIVARFLAVQVLRTLDTRELLSAMVELDRGEPVDEREARELHTELVWDRRVVRSLTKRFSRSIWIFARNDSATPFITSDNPVSFRSPDNRQWLRSIALVSGAYLVFALSPHVVLYCHPRVGPFRKLSKFNNRVSPVVVDDGMVESENSGQVFMASRFVLSNRATFDAERAFAPTIGTDTYAPPPP</sequence>
<evidence type="ECO:0000313" key="1">
    <source>
        <dbReference type="EMBL" id="MDE8652177.1"/>
    </source>
</evidence>
<name>A0ABT5WQ56_9SPHN</name>
<reference evidence="1 2" key="1">
    <citation type="submission" date="2023-03" db="EMBL/GenBank/DDBJ databases">
        <title>NovoSphingobium album sp. nov. isolated from polycyclic aromatic hydrocarbons- and heavy-metal polluted soil.</title>
        <authorList>
            <person name="Liu Z."/>
            <person name="Wang K."/>
        </authorList>
    </citation>
    <scope>NUCLEOTIDE SEQUENCE [LARGE SCALE GENOMIC DNA]</scope>
    <source>
        <strain evidence="1 2">H3SJ31-1</strain>
    </source>
</reference>
<dbReference type="InterPro" id="IPR025332">
    <property type="entry name" value="DUF4238"/>
</dbReference>
<dbReference type="RefSeq" id="WP_275228262.1">
    <property type="nucleotide sequence ID" value="NZ_JARESE010000029.1"/>
</dbReference>
<keyword evidence="2" id="KW-1185">Reference proteome</keyword>
<accession>A0ABT5WQ56</accession>
<evidence type="ECO:0000313" key="2">
    <source>
        <dbReference type="Proteomes" id="UP001216253"/>
    </source>
</evidence>
<dbReference type="Proteomes" id="UP001216253">
    <property type="component" value="Unassembled WGS sequence"/>
</dbReference>
<dbReference type="EMBL" id="JARESE010000029">
    <property type="protein sequence ID" value="MDE8652177.1"/>
    <property type="molecule type" value="Genomic_DNA"/>
</dbReference>
<dbReference type="Pfam" id="PF14022">
    <property type="entry name" value="DUF4238"/>
    <property type="match status" value="1"/>
</dbReference>
<protein>
    <submittedName>
        <fullName evidence="1">DUF4238 domain-containing protein</fullName>
    </submittedName>
</protein>
<comment type="caution">
    <text evidence="1">The sequence shown here is derived from an EMBL/GenBank/DDBJ whole genome shotgun (WGS) entry which is preliminary data.</text>
</comment>
<organism evidence="1 2">
    <name type="scientific">Novosphingobium album</name>
    <name type="common">ex Liu et al. 2023</name>
    <dbReference type="NCBI Taxonomy" id="3031130"/>
    <lineage>
        <taxon>Bacteria</taxon>
        <taxon>Pseudomonadati</taxon>
        <taxon>Pseudomonadota</taxon>
        <taxon>Alphaproteobacteria</taxon>
        <taxon>Sphingomonadales</taxon>
        <taxon>Sphingomonadaceae</taxon>
        <taxon>Novosphingobium</taxon>
    </lineage>
</organism>
<gene>
    <name evidence="1" type="ORF">PYV00_10665</name>
</gene>